<dbReference type="RefSeq" id="WP_378248527.1">
    <property type="nucleotide sequence ID" value="NZ_JBHSKF010000007.1"/>
</dbReference>
<reference evidence="3" key="1">
    <citation type="journal article" date="2019" name="Int. J. Syst. Evol. Microbiol.">
        <title>The Global Catalogue of Microorganisms (GCM) 10K type strain sequencing project: providing services to taxonomists for standard genome sequencing and annotation.</title>
        <authorList>
            <consortium name="The Broad Institute Genomics Platform"/>
            <consortium name="The Broad Institute Genome Sequencing Center for Infectious Disease"/>
            <person name="Wu L."/>
            <person name="Ma J."/>
        </authorList>
    </citation>
    <scope>NUCLEOTIDE SEQUENCE [LARGE SCALE GENOMIC DNA]</scope>
    <source>
        <strain evidence="3">CCUG 59778</strain>
    </source>
</reference>
<feature type="domain" description="Thiopeptide-type bacteriocin biosynthesis" evidence="1">
    <location>
        <begin position="7"/>
        <end position="249"/>
    </location>
</feature>
<dbReference type="Proteomes" id="UP001596157">
    <property type="component" value="Unassembled WGS sequence"/>
</dbReference>
<comment type="caution">
    <text evidence="2">The sequence shown here is derived from an EMBL/GenBank/DDBJ whole genome shotgun (WGS) entry which is preliminary data.</text>
</comment>
<dbReference type="InterPro" id="IPR023809">
    <property type="entry name" value="Thiopep_bacteriocin_synth_dom"/>
</dbReference>
<organism evidence="2 3">
    <name type="scientific">Actinokineospora guangxiensis</name>
    <dbReference type="NCBI Taxonomy" id="1490288"/>
    <lineage>
        <taxon>Bacteria</taxon>
        <taxon>Bacillati</taxon>
        <taxon>Actinomycetota</taxon>
        <taxon>Actinomycetes</taxon>
        <taxon>Pseudonocardiales</taxon>
        <taxon>Pseudonocardiaceae</taxon>
        <taxon>Actinokineospora</taxon>
    </lineage>
</organism>
<name>A0ABW0EMP7_9PSEU</name>
<accession>A0ABW0EMP7</accession>
<proteinExistence type="predicted"/>
<evidence type="ECO:0000259" key="1">
    <source>
        <dbReference type="Pfam" id="PF14028"/>
    </source>
</evidence>
<gene>
    <name evidence="2" type="ORF">ACFPM7_16605</name>
</gene>
<dbReference type="Pfam" id="PF14028">
    <property type="entry name" value="Lant_dehydr_C"/>
    <property type="match status" value="1"/>
</dbReference>
<sequence>MTDVVCYYHDPIKLPLLTGVVLPALSDLTRRHPAVAAHVERHWLHGPHLRVRLAGPDADEAAAAEEVAARLRSYLARHPSTAGISADVLVERSQAAGLLELVPGPYTPIAEDNTVVITPTDTVGLAALLGSDELVRLRSRALRLGVAALAGTAEALASAGNTAGARVRAAITALAAHASRYHLGLGAGYHSLLSHVEQMLFHHDPDGTLRARFAHTWERNADPVTELVRAATSAESADQLAALWHTWAATTHAEVAAAVDNGVLPFDLPEEYARRGARVGGPDTASRWSARERTALSEYHRRLSAVDLRGPEIAPHFTAFRFRTNMLYQLIAVLDVTPVERYLAASLVAEAAQRIAGVSWTEHIDQVAAAQGR</sequence>
<protein>
    <submittedName>
        <fullName evidence="2">Lantibiotic dehydratase C-terminal domain-containing protein</fullName>
    </submittedName>
</protein>
<evidence type="ECO:0000313" key="2">
    <source>
        <dbReference type="EMBL" id="MFC5288683.1"/>
    </source>
</evidence>
<keyword evidence="3" id="KW-1185">Reference proteome</keyword>
<dbReference type="EMBL" id="JBHSKF010000007">
    <property type="protein sequence ID" value="MFC5288683.1"/>
    <property type="molecule type" value="Genomic_DNA"/>
</dbReference>
<evidence type="ECO:0000313" key="3">
    <source>
        <dbReference type="Proteomes" id="UP001596157"/>
    </source>
</evidence>